<reference evidence="3 4" key="1">
    <citation type="submission" date="2020-04" db="EMBL/GenBank/DDBJ databases">
        <authorList>
            <person name="Hitch T.C.A."/>
            <person name="Wylensek D."/>
            <person name="Clavel T."/>
        </authorList>
    </citation>
    <scope>NUCLEOTIDE SEQUENCE [LARGE SCALE GENOMIC DNA]</scope>
    <source>
        <strain evidence="3 4">BSM-130-P53-3C</strain>
    </source>
</reference>
<proteinExistence type="predicted"/>
<dbReference type="PANTHER" id="PTHR47485">
    <property type="entry name" value="THYLAKOID LUMENAL 17.4 KDA PROTEIN, CHLOROPLASTIC"/>
    <property type="match status" value="1"/>
</dbReference>
<name>A0A7X9NRJ1_9BIFI</name>
<keyword evidence="1" id="KW-0677">Repeat</keyword>
<dbReference type="RefSeq" id="WP_168984252.1">
    <property type="nucleotide sequence ID" value="NZ_JABAGI010000007.1"/>
</dbReference>
<dbReference type="PANTHER" id="PTHR47485:SF1">
    <property type="entry name" value="THYLAKOID LUMENAL 17.4 KDA PROTEIN, CHLOROPLASTIC"/>
    <property type="match status" value="1"/>
</dbReference>
<organism evidence="3 4">
    <name type="scientific">Bifidobacterium thermophilum</name>
    <dbReference type="NCBI Taxonomy" id="33905"/>
    <lineage>
        <taxon>Bacteria</taxon>
        <taxon>Bacillati</taxon>
        <taxon>Actinomycetota</taxon>
        <taxon>Actinomycetes</taxon>
        <taxon>Bifidobacteriales</taxon>
        <taxon>Bifidobacteriaceae</taxon>
        <taxon>Bifidobacterium</taxon>
    </lineage>
</organism>
<dbReference type="Proteomes" id="UP000588369">
    <property type="component" value="Unassembled WGS sequence"/>
</dbReference>
<evidence type="ECO:0000313" key="4">
    <source>
        <dbReference type="Proteomes" id="UP000588369"/>
    </source>
</evidence>
<dbReference type="Pfam" id="PF00805">
    <property type="entry name" value="Pentapeptide"/>
    <property type="match status" value="2"/>
</dbReference>
<dbReference type="SUPFAM" id="SSF141571">
    <property type="entry name" value="Pentapeptide repeat-like"/>
    <property type="match status" value="1"/>
</dbReference>
<accession>A0A7X9NRJ1</accession>
<evidence type="ECO:0000313" key="3">
    <source>
        <dbReference type="EMBL" id="NME62300.1"/>
    </source>
</evidence>
<comment type="caution">
    <text evidence="3">The sequence shown here is derived from an EMBL/GenBank/DDBJ whole genome shotgun (WGS) entry which is preliminary data.</text>
</comment>
<dbReference type="EMBL" id="JABAGI010000007">
    <property type="protein sequence ID" value="NME62300.1"/>
    <property type="molecule type" value="Genomic_DNA"/>
</dbReference>
<dbReference type="Gene3D" id="2.160.20.80">
    <property type="entry name" value="E3 ubiquitin-protein ligase SopA"/>
    <property type="match status" value="1"/>
</dbReference>
<dbReference type="AlphaFoldDB" id="A0A7X9NRJ1"/>
<sequence length="256" mass="27587">MAREPKGSPGGIGGQFASTPGRTDDLPPLNTHDDEDMFGKYTEQFDAIMGGPDYRELPDPDRPATLDKRNLDGRDLRCSEFAAATITDTSFKGADLSDSRMTADIDRADFTGANLSWTYWGTQALFDTNGRCADVRDTSFKDIDGTDAGFQGARLMRCDFDGARLDNAYFEASRLMDCSMRGAGLSDAQMGGAVMERVDLTGADLSDADLSDVEANQVALDDARLDGAIFNDIEGFTLSGVQATADQLQARGARII</sequence>
<dbReference type="InterPro" id="IPR001646">
    <property type="entry name" value="5peptide_repeat"/>
</dbReference>
<feature type="region of interest" description="Disordered" evidence="2">
    <location>
        <begin position="1"/>
        <end position="37"/>
    </location>
</feature>
<gene>
    <name evidence="3" type="ORF">HF844_05745</name>
</gene>
<protein>
    <submittedName>
        <fullName evidence="3">Pentapeptide repeat-containing protein</fullName>
    </submittedName>
</protein>
<evidence type="ECO:0000256" key="2">
    <source>
        <dbReference type="SAM" id="MobiDB-lite"/>
    </source>
</evidence>
<evidence type="ECO:0000256" key="1">
    <source>
        <dbReference type="ARBA" id="ARBA00022737"/>
    </source>
</evidence>